<organism evidence="1 2">
    <name type="scientific">Desulfosporosinus metallidurans</name>
    <dbReference type="NCBI Taxonomy" id="1888891"/>
    <lineage>
        <taxon>Bacteria</taxon>
        <taxon>Bacillati</taxon>
        <taxon>Bacillota</taxon>
        <taxon>Clostridia</taxon>
        <taxon>Eubacteriales</taxon>
        <taxon>Desulfitobacteriaceae</taxon>
        <taxon>Desulfosporosinus</taxon>
    </lineage>
</organism>
<name>A0A1Q8QDN0_9FIRM</name>
<proteinExistence type="predicted"/>
<dbReference type="AlphaFoldDB" id="A0A1Q8QDN0"/>
<gene>
    <name evidence="1" type="ORF">DSOL_5317</name>
</gene>
<reference evidence="1 2" key="1">
    <citation type="submission" date="2016-09" db="EMBL/GenBank/DDBJ databases">
        <title>Complete genome of Desulfosporosinus sp. OL.</title>
        <authorList>
            <person name="Mardanov A."/>
            <person name="Beletsky A."/>
            <person name="Panova A."/>
            <person name="Karnachuk O."/>
            <person name="Ravin N."/>
        </authorList>
    </citation>
    <scope>NUCLEOTIDE SEQUENCE [LARGE SCALE GENOMIC DNA]</scope>
    <source>
        <strain evidence="1 2">OL</strain>
    </source>
</reference>
<keyword evidence="2" id="KW-1185">Reference proteome</keyword>
<protein>
    <submittedName>
        <fullName evidence="1">Uncharacterized protein</fullName>
    </submittedName>
</protein>
<dbReference type="Proteomes" id="UP000186102">
    <property type="component" value="Unassembled WGS sequence"/>
</dbReference>
<dbReference type="EMBL" id="MLBF01000115">
    <property type="protein sequence ID" value="OLN25446.1"/>
    <property type="molecule type" value="Genomic_DNA"/>
</dbReference>
<evidence type="ECO:0000313" key="1">
    <source>
        <dbReference type="EMBL" id="OLN25446.1"/>
    </source>
</evidence>
<comment type="caution">
    <text evidence="1">The sequence shown here is derived from an EMBL/GenBank/DDBJ whole genome shotgun (WGS) entry which is preliminary data.</text>
</comment>
<evidence type="ECO:0000313" key="2">
    <source>
        <dbReference type="Proteomes" id="UP000186102"/>
    </source>
</evidence>
<sequence>MNQEKIYRKTGTLRHLDKEPLFFDYFIIGDEDMDMDMDMEMEIQAILKPYDIWDNDVDEETNLRAKEALHDFYKTLLKRKPATNYEKDNIAHFRYLHFFVDIKKAFEEDKYLRVCNELLSLMHYVPFFQKRVYNNTVKILETFLQIEENDIC</sequence>
<accession>A0A1Q8QDN0</accession>